<dbReference type="SUPFAM" id="SSF53067">
    <property type="entry name" value="Actin-like ATPase domain"/>
    <property type="match status" value="2"/>
</dbReference>
<dbReference type="PROSITE" id="PS00445">
    <property type="entry name" value="FGGY_KINASES_2"/>
    <property type="match status" value="1"/>
</dbReference>
<evidence type="ECO:0000256" key="10">
    <source>
        <dbReference type="ARBA" id="ARBA00022787"/>
    </source>
</evidence>
<keyword evidence="12" id="KW-0067">ATP-binding</keyword>
<organism evidence="19 20">
    <name type="scientific">Chrysochloris asiatica</name>
    <name type="common">Cape golden mole</name>
    <dbReference type="NCBI Taxonomy" id="185453"/>
    <lineage>
        <taxon>Eukaryota</taxon>
        <taxon>Metazoa</taxon>
        <taxon>Chordata</taxon>
        <taxon>Craniata</taxon>
        <taxon>Vertebrata</taxon>
        <taxon>Euteleostomi</taxon>
        <taxon>Mammalia</taxon>
        <taxon>Eutheria</taxon>
        <taxon>Afrotheria</taxon>
        <taxon>Chrysochloridae</taxon>
        <taxon>Chrysochlorinae</taxon>
        <taxon>Chrysochloris</taxon>
    </lineage>
</organism>
<evidence type="ECO:0000256" key="15">
    <source>
        <dbReference type="ARBA" id="ARBA00043149"/>
    </source>
</evidence>
<evidence type="ECO:0000256" key="3">
    <source>
        <dbReference type="ARBA" id="ARBA00005190"/>
    </source>
</evidence>
<dbReference type="Pfam" id="PF00370">
    <property type="entry name" value="FGGY_N"/>
    <property type="match status" value="1"/>
</dbReference>
<gene>
    <name evidence="20" type="primary">LOC102821579</name>
</gene>
<keyword evidence="8" id="KW-0547">Nucleotide-binding</keyword>
<dbReference type="InterPro" id="IPR018485">
    <property type="entry name" value="FGGY_C"/>
</dbReference>
<evidence type="ECO:0000313" key="19">
    <source>
        <dbReference type="Proteomes" id="UP000504623"/>
    </source>
</evidence>
<dbReference type="PANTHER" id="PTHR10196">
    <property type="entry name" value="SUGAR KINASE"/>
    <property type="match status" value="1"/>
</dbReference>
<comment type="similarity">
    <text evidence="4 16">Belongs to the FGGY kinase family.</text>
</comment>
<evidence type="ECO:0000256" key="6">
    <source>
        <dbReference type="ARBA" id="ARBA00022490"/>
    </source>
</evidence>
<keyword evidence="13" id="KW-0496">Mitochondrion</keyword>
<dbReference type="InterPro" id="IPR000577">
    <property type="entry name" value="Carb_kinase_FGGY"/>
</dbReference>
<name>A0A9B0TWR3_CHRAS</name>
<dbReference type="AlphaFoldDB" id="A0A9B0TWR3"/>
<comment type="subcellular location">
    <subcellularLocation>
        <location evidence="2">Cytoplasm</location>
    </subcellularLocation>
    <subcellularLocation>
        <location evidence="1">Mitochondrion outer membrane</location>
    </subcellularLocation>
</comment>
<keyword evidence="19" id="KW-1185">Reference proteome</keyword>
<dbReference type="PANTHER" id="PTHR10196:SF69">
    <property type="entry name" value="GLYCEROL KINASE"/>
    <property type="match status" value="1"/>
</dbReference>
<evidence type="ECO:0000256" key="9">
    <source>
        <dbReference type="ARBA" id="ARBA00022777"/>
    </source>
</evidence>
<dbReference type="NCBIfam" id="TIGR01311">
    <property type="entry name" value="glycerol_kin"/>
    <property type="match status" value="1"/>
</dbReference>
<dbReference type="InterPro" id="IPR018483">
    <property type="entry name" value="Carb_kinase_FGGY_CS"/>
</dbReference>
<dbReference type="CDD" id="cd07792">
    <property type="entry name" value="ASKHA_NBD_FGGY_GK1-3-like"/>
    <property type="match status" value="1"/>
</dbReference>
<comment type="pathway">
    <text evidence="3">Polyol metabolism; glycerol degradation via glycerol kinase pathway; sn-glycerol 3-phosphate from glycerol: step 1/1.</text>
</comment>
<feature type="domain" description="Carbohydrate kinase FGGY C-terminal" evidence="18">
    <location>
        <begin position="276"/>
        <end position="466"/>
    </location>
</feature>
<proteinExistence type="inferred from homology"/>
<dbReference type="RefSeq" id="XP_006868084.1">
    <property type="nucleotide sequence ID" value="XM_006868022.1"/>
</dbReference>
<evidence type="ECO:0000256" key="1">
    <source>
        <dbReference type="ARBA" id="ARBA00004294"/>
    </source>
</evidence>
<evidence type="ECO:0000313" key="20">
    <source>
        <dbReference type="RefSeq" id="XP_006868084.1"/>
    </source>
</evidence>
<accession>A0A9B0TWR3</accession>
<evidence type="ECO:0000259" key="18">
    <source>
        <dbReference type="Pfam" id="PF02782"/>
    </source>
</evidence>
<evidence type="ECO:0000256" key="12">
    <source>
        <dbReference type="ARBA" id="ARBA00022840"/>
    </source>
</evidence>
<dbReference type="Gene3D" id="3.30.420.40">
    <property type="match status" value="2"/>
</dbReference>
<dbReference type="GO" id="GO:0046167">
    <property type="term" value="P:glycerol-3-phosphate biosynthetic process"/>
    <property type="evidence" value="ECO:0007669"/>
    <property type="project" value="TreeGrafter"/>
</dbReference>
<dbReference type="GeneID" id="102821579"/>
<dbReference type="PIRSF" id="PIRSF000538">
    <property type="entry name" value="GlpK"/>
    <property type="match status" value="1"/>
</dbReference>
<dbReference type="InterPro" id="IPR018484">
    <property type="entry name" value="FGGY_N"/>
</dbReference>
<dbReference type="GO" id="GO:0005741">
    <property type="term" value="C:mitochondrial outer membrane"/>
    <property type="evidence" value="ECO:0007669"/>
    <property type="project" value="UniProtKB-SubCell"/>
</dbReference>
<keyword evidence="9 16" id="KW-0418">Kinase</keyword>
<dbReference type="NCBIfam" id="NF000756">
    <property type="entry name" value="PRK00047.1"/>
    <property type="match status" value="1"/>
</dbReference>
<reference evidence="20" key="1">
    <citation type="submission" date="2025-08" db="UniProtKB">
        <authorList>
            <consortium name="RefSeq"/>
        </authorList>
    </citation>
    <scope>IDENTIFICATION</scope>
    <source>
        <tissue evidence="20">Spleen</tissue>
    </source>
</reference>
<dbReference type="PROSITE" id="PS00933">
    <property type="entry name" value="FGGY_KINASES_1"/>
    <property type="match status" value="1"/>
</dbReference>
<evidence type="ECO:0000256" key="16">
    <source>
        <dbReference type="RuleBase" id="RU003733"/>
    </source>
</evidence>
<keyword evidence="14" id="KW-0472">Membrane</keyword>
<keyword evidence="6" id="KW-0963">Cytoplasm</keyword>
<dbReference type="FunFam" id="3.30.420.40:FF:000033">
    <property type="entry name" value="glycerol kinase isoform X2"/>
    <property type="match status" value="1"/>
</dbReference>
<dbReference type="GO" id="GO:0006641">
    <property type="term" value="P:triglyceride metabolic process"/>
    <property type="evidence" value="ECO:0007669"/>
    <property type="project" value="TreeGrafter"/>
</dbReference>
<dbReference type="EC" id="2.7.1.30" evidence="5"/>
<feature type="domain" description="Carbohydrate kinase FGGY N-terminal" evidence="17">
    <location>
        <begin position="13"/>
        <end position="266"/>
    </location>
</feature>
<dbReference type="FunFam" id="3.30.420.40:FF:000043">
    <property type="entry name" value="glycerol kinase isoform X1"/>
    <property type="match status" value="1"/>
</dbReference>
<evidence type="ECO:0000256" key="2">
    <source>
        <dbReference type="ARBA" id="ARBA00004496"/>
    </source>
</evidence>
<dbReference type="GO" id="GO:0005524">
    <property type="term" value="F:ATP binding"/>
    <property type="evidence" value="ECO:0007669"/>
    <property type="project" value="UniProtKB-KW"/>
</dbReference>
<protein>
    <recommendedName>
        <fullName evidence="5">glycerol kinase</fullName>
        <ecNumber evidence="5">2.7.1.30</ecNumber>
    </recommendedName>
    <alternativeName>
        <fullName evidence="15">ATP:glycerol 3-phosphotransferase</fullName>
    </alternativeName>
</protein>
<dbReference type="InterPro" id="IPR005999">
    <property type="entry name" value="Glycerol_kin"/>
</dbReference>
<dbReference type="OrthoDB" id="5422795at2759"/>
<evidence type="ECO:0000259" key="17">
    <source>
        <dbReference type="Pfam" id="PF00370"/>
    </source>
</evidence>
<evidence type="ECO:0000256" key="14">
    <source>
        <dbReference type="ARBA" id="ARBA00023136"/>
    </source>
</evidence>
<dbReference type="Pfam" id="PF02782">
    <property type="entry name" value="FGGY_C"/>
    <property type="match status" value="1"/>
</dbReference>
<sequence length="553" mass="60759">MAAARKAVLGPLVGAVDQGTSSTRFLVFNSKTAELLSHHQVEIKQEFPKEGWVEQDPKEILQSVYECIEKTCEKLRELNIDISNIKAIGISNQRETTVIWDKLTGEPLYNAVVWLDLRTQSTVENLSKRIPGNNNFLKSKTGLPLSTYFSAVKLRWILDNVRKVQKAVEEDRALFGTIDSWLIWSLTGGAKGGVHCTDVTNASRTMLFNIHSLEWDKELCDFFEIPMAILPNVRSSSEIYGIMKAGALEGVPISGCLGDQSAALVGQMCFKDGQAKNTYGTGCFLLCNTGRQCVFSDHGLLTTVAYKLGRDKPVYYALEGSVAIAGAAVRWLRDNLGIISKSEEIEKLAKVVGTSYDCYFVPAFSGLYAPYWKPSARGIICGLTQFTNKCHIAFAALEAVCFQTREILDAMNRDCGIPLSHLQVDGGMTSNKILMQLQADILNIPVVKPSMPETTALGAAMAAGAAEGVCVWSLEPEDLSAVTMERFEPQIKAEESEIRYSTWKKAVMKSMDWVTTQSSESGDLNIFGSLPLGFFIVSSMVMLIGARYISGIP</sequence>
<dbReference type="GO" id="GO:0006071">
    <property type="term" value="P:glycerol metabolic process"/>
    <property type="evidence" value="ECO:0007669"/>
    <property type="project" value="UniProtKB-KW"/>
</dbReference>
<evidence type="ECO:0000256" key="4">
    <source>
        <dbReference type="ARBA" id="ARBA00009156"/>
    </source>
</evidence>
<evidence type="ECO:0000256" key="7">
    <source>
        <dbReference type="ARBA" id="ARBA00022679"/>
    </source>
</evidence>
<keyword evidence="7 16" id="KW-0808">Transferase</keyword>
<evidence type="ECO:0000256" key="11">
    <source>
        <dbReference type="ARBA" id="ARBA00022798"/>
    </source>
</evidence>
<keyword evidence="10" id="KW-1000">Mitochondrion outer membrane</keyword>
<evidence type="ECO:0000256" key="13">
    <source>
        <dbReference type="ARBA" id="ARBA00023128"/>
    </source>
</evidence>
<dbReference type="Proteomes" id="UP000504623">
    <property type="component" value="Unplaced"/>
</dbReference>
<dbReference type="InterPro" id="IPR042018">
    <property type="entry name" value="GK1-3_metazoan-type"/>
</dbReference>
<keyword evidence="11" id="KW-0319">Glycerol metabolism</keyword>
<evidence type="ECO:0000256" key="5">
    <source>
        <dbReference type="ARBA" id="ARBA00012099"/>
    </source>
</evidence>
<dbReference type="InterPro" id="IPR043129">
    <property type="entry name" value="ATPase_NBD"/>
</dbReference>
<dbReference type="GO" id="GO:0004370">
    <property type="term" value="F:glycerol kinase activity"/>
    <property type="evidence" value="ECO:0007669"/>
    <property type="project" value="UniProtKB-EC"/>
</dbReference>
<evidence type="ECO:0000256" key="8">
    <source>
        <dbReference type="ARBA" id="ARBA00022741"/>
    </source>
</evidence>